<dbReference type="RefSeq" id="WP_195876047.1">
    <property type="nucleotide sequence ID" value="NZ_JADOEL010000012.1"/>
</dbReference>
<sequence length="573" mass="61151">MTTLFKFRFPMYSHIRSKKAPFLCALTLTLLHSANSAAQMLPNAGQILRELQQQPELTAPKAGPTLEVEERALNASTDQGSSFVLKTIAITGNTTFTQAELHALVSELEGGTRSLKDLNLAAERITSYYREQGYPVARAYLPAQEIKDGAVTIAVVEGRIAAQQLNNKSRLSDERAAAYLERSGKGGVIRSDSIDRGLLLLNDTPGVTNARATLQPGASVGTSDLVVQLEPGAVYSGNIDFDNYGNRYVGAYRLGGTLNINSPLQIGDVLTANVLTSGSGLNYGRVAYQLPLGSDGLRVGAAYFETHYELAKEFKMLNAHGSASSASVFATYPFIRSQFSNLNGTLSWEQKKLSDSVDATATVTDKSARLVTAGIFGTRQDAWGGGGINSLSLSAIFGQLDIKSPSALVIDNASAKTNGNYARWSYNLARLQRITDSNNVYVSVSGQEASKNLDSSEKFALGGATGVRAYPQGEGIGDEGVLATIEWRHSFTPALQGTLFYDTGSVKINHTPFGTAASNTRTLSGAGFGVNAFYANVQIKASLAWRTYGGAPTSVPEWSSRGPTAWLQASLGF</sequence>
<dbReference type="Pfam" id="PF08479">
    <property type="entry name" value="POTRA_2"/>
    <property type="match status" value="1"/>
</dbReference>
<evidence type="ECO:0000313" key="11">
    <source>
        <dbReference type="EMBL" id="MBF8178855.1"/>
    </source>
</evidence>
<dbReference type="PANTHER" id="PTHR34597">
    <property type="entry name" value="SLR1661 PROTEIN"/>
    <property type="match status" value="1"/>
</dbReference>
<keyword evidence="12" id="KW-1185">Reference proteome</keyword>
<gene>
    <name evidence="11" type="ORF">IXC47_14290</name>
</gene>
<keyword evidence="5" id="KW-0812">Transmembrane</keyword>
<evidence type="ECO:0000256" key="4">
    <source>
        <dbReference type="ARBA" id="ARBA00022452"/>
    </source>
</evidence>
<evidence type="ECO:0000259" key="10">
    <source>
        <dbReference type="PROSITE" id="PS51779"/>
    </source>
</evidence>
<dbReference type="PANTHER" id="PTHR34597:SF1">
    <property type="entry name" value="HEME_HEMOPEXIN TRANSPORTER PROTEIN HUXB"/>
    <property type="match status" value="1"/>
</dbReference>
<dbReference type="InterPro" id="IPR034746">
    <property type="entry name" value="POTRA"/>
</dbReference>
<evidence type="ECO:0000256" key="2">
    <source>
        <dbReference type="ARBA" id="ARBA00009055"/>
    </source>
</evidence>
<feature type="chain" id="PRO_5047406769" evidence="9">
    <location>
        <begin position="39"/>
        <end position="573"/>
    </location>
</feature>
<accession>A0ABS0EVH7</accession>
<keyword evidence="6" id="KW-0653">Protein transport</keyword>
<comment type="subcellular location">
    <subcellularLocation>
        <location evidence="1">Cell outer membrane</location>
    </subcellularLocation>
</comment>
<keyword evidence="7" id="KW-0472">Membrane</keyword>
<keyword evidence="9" id="KW-0732">Signal</keyword>
<comment type="caution">
    <text evidence="11">The sequence shown here is derived from an EMBL/GenBank/DDBJ whole genome shotgun (WGS) entry which is preliminary data.</text>
</comment>
<dbReference type="PROSITE" id="PS51779">
    <property type="entry name" value="POTRA"/>
    <property type="match status" value="1"/>
</dbReference>
<proteinExistence type="inferred from homology"/>
<evidence type="ECO:0000256" key="7">
    <source>
        <dbReference type="ARBA" id="ARBA00023136"/>
    </source>
</evidence>
<keyword evidence="3" id="KW-0813">Transport</keyword>
<keyword evidence="8" id="KW-0998">Cell outer membrane</keyword>
<name>A0ABS0EVH7_9BURK</name>
<dbReference type="InterPro" id="IPR051544">
    <property type="entry name" value="TPS_OM_transporter"/>
</dbReference>
<evidence type="ECO:0000256" key="3">
    <source>
        <dbReference type="ARBA" id="ARBA00022448"/>
    </source>
</evidence>
<keyword evidence="4" id="KW-1134">Transmembrane beta strand</keyword>
<evidence type="ECO:0000256" key="1">
    <source>
        <dbReference type="ARBA" id="ARBA00004442"/>
    </source>
</evidence>
<evidence type="ECO:0000256" key="8">
    <source>
        <dbReference type="ARBA" id="ARBA00023237"/>
    </source>
</evidence>
<evidence type="ECO:0000313" key="12">
    <source>
        <dbReference type="Proteomes" id="UP000657372"/>
    </source>
</evidence>
<comment type="similarity">
    <text evidence="2">Belongs to the TPS (TC 1.B.20) family.</text>
</comment>
<evidence type="ECO:0000256" key="9">
    <source>
        <dbReference type="SAM" id="SignalP"/>
    </source>
</evidence>
<evidence type="ECO:0000256" key="6">
    <source>
        <dbReference type="ARBA" id="ARBA00022927"/>
    </source>
</evidence>
<dbReference type="InterPro" id="IPR005565">
    <property type="entry name" value="Hemolysn_activator_HlyB_C"/>
</dbReference>
<feature type="signal peptide" evidence="9">
    <location>
        <begin position="1"/>
        <end position="38"/>
    </location>
</feature>
<reference evidence="11 12" key="1">
    <citation type="submission" date="2020-11" db="EMBL/GenBank/DDBJ databases">
        <title>WGS of Herminiimonas contaminans strain Marseille-Q4544 isolated from planarians Schmidtea mediterranea.</title>
        <authorList>
            <person name="Kangale L."/>
        </authorList>
    </citation>
    <scope>NUCLEOTIDE SEQUENCE [LARGE SCALE GENOMIC DNA]</scope>
    <source>
        <strain evidence="11 12">Marseille-Q4544</strain>
    </source>
</reference>
<dbReference type="Gene3D" id="3.10.20.310">
    <property type="entry name" value="membrane protein fhac"/>
    <property type="match status" value="1"/>
</dbReference>
<dbReference type="EMBL" id="JADOEL010000012">
    <property type="protein sequence ID" value="MBF8178855.1"/>
    <property type="molecule type" value="Genomic_DNA"/>
</dbReference>
<protein>
    <submittedName>
        <fullName evidence="11">ShlB/FhaC/HecB family hemolysin secretion/activation protein</fullName>
    </submittedName>
</protein>
<feature type="domain" description="POTRA" evidence="10">
    <location>
        <begin position="83"/>
        <end position="158"/>
    </location>
</feature>
<dbReference type="Gene3D" id="2.40.160.50">
    <property type="entry name" value="membrane protein fhac: a member of the omp85/tpsb transporter family"/>
    <property type="match status" value="1"/>
</dbReference>
<evidence type="ECO:0000256" key="5">
    <source>
        <dbReference type="ARBA" id="ARBA00022692"/>
    </source>
</evidence>
<dbReference type="Proteomes" id="UP000657372">
    <property type="component" value="Unassembled WGS sequence"/>
</dbReference>
<dbReference type="Pfam" id="PF03865">
    <property type="entry name" value="ShlB"/>
    <property type="match status" value="1"/>
</dbReference>
<organism evidence="11 12">
    <name type="scientific">Herminiimonas contaminans</name>
    <dbReference type="NCBI Taxonomy" id="1111140"/>
    <lineage>
        <taxon>Bacteria</taxon>
        <taxon>Pseudomonadati</taxon>
        <taxon>Pseudomonadota</taxon>
        <taxon>Betaproteobacteria</taxon>
        <taxon>Burkholderiales</taxon>
        <taxon>Oxalobacteraceae</taxon>
        <taxon>Herminiimonas</taxon>
    </lineage>
</organism>
<dbReference type="InterPro" id="IPR013686">
    <property type="entry name" value="Polypept-transport_assoc_ShlB"/>
</dbReference>